<proteinExistence type="predicted"/>
<gene>
    <name evidence="1" type="ORF">SAMN05421760_102328</name>
</gene>
<dbReference type="AlphaFoldDB" id="A0A1N7KCH6"/>
<dbReference type="InterPro" id="IPR023214">
    <property type="entry name" value="HAD_sf"/>
</dbReference>
<dbReference type="InterPro" id="IPR036412">
    <property type="entry name" value="HAD-like_sf"/>
</dbReference>
<dbReference type="InterPro" id="IPR006439">
    <property type="entry name" value="HAD-SF_hydro_IA"/>
</dbReference>
<dbReference type="InterPro" id="IPR041492">
    <property type="entry name" value="HAD_2"/>
</dbReference>
<evidence type="ECO:0000313" key="1">
    <source>
        <dbReference type="EMBL" id="SIS59200.1"/>
    </source>
</evidence>
<dbReference type="RefSeq" id="WP_054342421.1">
    <property type="nucleotide sequence ID" value="NZ_FTOE01000002.1"/>
</dbReference>
<dbReference type="Proteomes" id="UP000185999">
    <property type="component" value="Unassembled WGS sequence"/>
</dbReference>
<dbReference type="SUPFAM" id="SSF56784">
    <property type="entry name" value="HAD-like"/>
    <property type="match status" value="1"/>
</dbReference>
<name>A0A1N7KCH6_9GAMM</name>
<dbReference type="NCBIfam" id="TIGR01509">
    <property type="entry name" value="HAD-SF-IA-v3"/>
    <property type="match status" value="1"/>
</dbReference>
<dbReference type="NCBIfam" id="TIGR01549">
    <property type="entry name" value="HAD-SF-IA-v1"/>
    <property type="match status" value="1"/>
</dbReference>
<keyword evidence="2" id="KW-1185">Reference proteome</keyword>
<accession>A0A1N7KCH6</accession>
<dbReference type="STRING" id="619304.SAMN05421760_102328"/>
<dbReference type="PANTHER" id="PTHR43885">
    <property type="entry name" value="HALOACID DEHALOGENASE-LIKE HYDROLASE"/>
    <property type="match status" value="1"/>
</dbReference>
<dbReference type="EMBL" id="FTOE01000002">
    <property type="protein sequence ID" value="SIS59200.1"/>
    <property type="molecule type" value="Genomic_DNA"/>
</dbReference>
<evidence type="ECO:0000313" key="2">
    <source>
        <dbReference type="Proteomes" id="UP000185999"/>
    </source>
</evidence>
<dbReference type="Gene3D" id="1.10.260.80">
    <property type="match status" value="1"/>
</dbReference>
<protein>
    <submittedName>
        <fullName evidence="1">Haloacid dehalogenase superfamily, subfamily IA, variant 3 with third motif having DD or ED/haloacid dehalogenase superfamily, subfamily IA, variant 1 with third motif having Dx(3-4)D or Dx(3-4)E</fullName>
    </submittedName>
</protein>
<dbReference type="PANTHER" id="PTHR43885:SF1">
    <property type="entry name" value="SUPERFAMILY HYDROLASE, PUTATIVE (AFU_ORTHOLOGUE AFUA_4G13290)-RELATED"/>
    <property type="match status" value="1"/>
</dbReference>
<organism evidence="1 2">
    <name type="scientific">Neptunomonas antarctica</name>
    <dbReference type="NCBI Taxonomy" id="619304"/>
    <lineage>
        <taxon>Bacteria</taxon>
        <taxon>Pseudomonadati</taxon>
        <taxon>Pseudomonadota</taxon>
        <taxon>Gammaproteobacteria</taxon>
        <taxon>Oceanospirillales</taxon>
        <taxon>Oceanospirillaceae</taxon>
        <taxon>Neptunomonas</taxon>
    </lineage>
</organism>
<dbReference type="Pfam" id="PF13419">
    <property type="entry name" value="HAD_2"/>
    <property type="match status" value="1"/>
</dbReference>
<reference evidence="2" key="1">
    <citation type="submission" date="2017-01" db="EMBL/GenBank/DDBJ databases">
        <authorList>
            <person name="Varghese N."/>
            <person name="Submissions S."/>
        </authorList>
    </citation>
    <scope>NUCLEOTIDE SEQUENCE [LARGE SCALE GENOMIC DNA]</scope>
    <source>
        <strain evidence="2">DSM 22306</strain>
    </source>
</reference>
<sequence length="198" mass="22453">MTLFLEHCKYWIFDLDGTLTQPVHDFNFIRKELGVALDEDILQHLAALSDQQRSIKVARLDELEHFYALQAKSAPGVYELLDVLSGKGCRMGIVTRNTKAFTQLSLSMLNLSHHFTDECIVGRDEAEPKPEPHGIQKIISLWDVSPSDVIMVGDYKFDLLAGRAAGCKTAHVSEDENLQWPELTDYRVNSLSKLFEFI</sequence>
<dbReference type="Gene3D" id="3.40.50.1000">
    <property type="entry name" value="HAD superfamily/HAD-like"/>
    <property type="match status" value="1"/>
</dbReference>
<dbReference type="SFLD" id="SFLDS00003">
    <property type="entry name" value="Haloacid_Dehalogenase"/>
    <property type="match status" value="1"/>
</dbReference>
<dbReference type="SFLD" id="SFLDG01129">
    <property type="entry name" value="C1.5:_HAD__Beta-PGM__Phosphata"/>
    <property type="match status" value="1"/>
</dbReference>
<dbReference type="OrthoDB" id="5623813at2"/>